<protein>
    <submittedName>
        <fullName evidence="1">Homolog to phage PhiH1 repressor protein</fullName>
    </submittedName>
</protein>
<sequence length="118" mass="14042">MRKQGDWMANWDDRFLEFAYDHGGATPKRIADNEHVHVSRQYVAKRLRELSDHGLLNKIGRGSYTITKKGKYYLAGAYDAEKDEFLEYELRNYEWLILESEDKIEDFRSWFNDRSSAP</sequence>
<evidence type="ECO:0000313" key="1">
    <source>
        <dbReference type="EMBL" id="CAI50039.1"/>
    </source>
</evidence>
<organism evidence="1 2">
    <name type="scientific">Natronomonas pharaonis (strain ATCC 35678 / DSM 2160 / CIP 103997 / JCM 8858 / NBRC 14720 / NCIMB 2260 / Gabara)</name>
    <name type="common">Halobacterium pharaonis</name>
    <dbReference type="NCBI Taxonomy" id="348780"/>
    <lineage>
        <taxon>Archaea</taxon>
        <taxon>Methanobacteriati</taxon>
        <taxon>Methanobacteriota</taxon>
        <taxon>Stenosarchaea group</taxon>
        <taxon>Halobacteria</taxon>
        <taxon>Halobacteriales</taxon>
        <taxon>Natronomonadaceae</taxon>
        <taxon>Natronomonas</taxon>
    </lineage>
</organism>
<reference evidence="1 2" key="1">
    <citation type="journal article" date="2005" name="Genome Res.">
        <title>Living with two extremes: conclusions from the genome sequence of Natronomonas pharaonis.</title>
        <authorList>
            <person name="Falb M."/>
            <person name="Pfeiffer F."/>
            <person name="Palm P."/>
            <person name="Rodewald K."/>
            <person name="Hickmann V."/>
            <person name="Tittor J."/>
            <person name="Oesterhelt D."/>
        </authorList>
    </citation>
    <scope>NUCLEOTIDE SEQUENCE [LARGE SCALE GENOMIC DNA]</scope>
    <source>
        <strain evidence="2">ATCC 35678 / DSM 2160 / CIP 103997 / JCM 8858 / NBRC 14720 / NCIMB 2260 / Gabara</strain>
    </source>
</reference>
<name>A0A1U7EXW1_NATPD</name>
<proteinExistence type="predicted"/>
<dbReference type="eggNOG" id="arCOG03924">
    <property type="taxonomic scope" value="Archaea"/>
</dbReference>
<dbReference type="InterPro" id="IPR036388">
    <property type="entry name" value="WH-like_DNA-bd_sf"/>
</dbReference>
<dbReference type="EnsemblBacteria" id="CAI50039">
    <property type="protein sequence ID" value="CAI50039"/>
    <property type="gene ID" value="NP_3896A"/>
</dbReference>
<gene>
    <name evidence="1" type="ordered locus">NP_3896A</name>
</gene>
<dbReference type="SUPFAM" id="SSF46785">
    <property type="entry name" value="Winged helix' DNA-binding domain"/>
    <property type="match status" value="1"/>
</dbReference>
<dbReference type="KEGG" id="nph:NP_3896A"/>
<dbReference type="Gene3D" id="1.10.10.10">
    <property type="entry name" value="Winged helix-like DNA-binding domain superfamily/Winged helix DNA-binding domain"/>
    <property type="match status" value="1"/>
</dbReference>
<dbReference type="HOGENOM" id="CLU_161782_1_0_2"/>
<evidence type="ECO:0000313" key="2">
    <source>
        <dbReference type="Proteomes" id="UP000002698"/>
    </source>
</evidence>
<dbReference type="InterPro" id="IPR036390">
    <property type="entry name" value="WH_DNA-bd_sf"/>
</dbReference>
<accession>A0A1U7EXW1</accession>
<keyword evidence="2" id="KW-1185">Reference proteome</keyword>
<dbReference type="AlphaFoldDB" id="A0A1U7EXW1"/>
<dbReference type="GeneID" id="32155018"/>
<dbReference type="RefSeq" id="WP_011323656.1">
    <property type="nucleotide sequence ID" value="NC_007426.1"/>
</dbReference>
<dbReference type="EMBL" id="CR936257">
    <property type="protein sequence ID" value="CAI50039.1"/>
    <property type="molecule type" value="Genomic_DNA"/>
</dbReference>
<dbReference type="OrthoDB" id="285635at2157"/>
<dbReference type="Proteomes" id="UP000002698">
    <property type="component" value="Chromosome"/>
</dbReference>